<dbReference type="Pfam" id="PF25917">
    <property type="entry name" value="BSH_RND"/>
    <property type="match status" value="1"/>
</dbReference>
<feature type="domain" description="Multidrug resistance protein MdtA-like C-terminal permuted SH3" evidence="6">
    <location>
        <begin position="314"/>
        <end position="361"/>
    </location>
</feature>
<sequence length="395" mass="42760">MKRVAIGCLLPLAVLVVAIAGFVGLMMTKKPPQKAEEARAPVMISVVTAKESPVHYQIESQGTVQPKTQTSLVAEVGGRVVSVSDQFRSGSMVQKGELLAQIDPADYQTALSAAEADLAQAIAAYEQEKAQGRVAAQEWRSVSPDKVTDIALRKPQLASAEALVQSQKARLEEAKRNLQRTEIRAPYDGLVRQRNIALGQYVTLGTQLGMIDDTAVAEVRLPVSDEELSWLGLSDGDRSGITISLANTVAGQTHHWDAELVQGSGVLDAQSRMSFVIAEVRDPYSRLKAGGHWLKYGTFVSAQMRSGKERPLIVLPKEAVRGDEVVLVDNDNHIRRLKVQVDRTDTQNAYISSGLQDGDRVSLTSLSNVVDGTLVAIAPEPPKAEHQTQLAVSEK</sequence>
<evidence type="ECO:0000313" key="8">
    <source>
        <dbReference type="Proteomes" id="UP000268033"/>
    </source>
</evidence>
<dbReference type="Gene3D" id="2.40.50.100">
    <property type="match status" value="1"/>
</dbReference>
<keyword evidence="8" id="KW-1185">Reference proteome</keyword>
<evidence type="ECO:0000259" key="6">
    <source>
        <dbReference type="Pfam" id="PF25967"/>
    </source>
</evidence>
<dbReference type="SUPFAM" id="SSF111369">
    <property type="entry name" value="HlyD-like secretion proteins"/>
    <property type="match status" value="1"/>
</dbReference>
<evidence type="ECO:0000256" key="4">
    <source>
        <dbReference type="SAM" id="Coils"/>
    </source>
</evidence>
<feature type="coiled-coil region" evidence="4">
    <location>
        <begin position="157"/>
        <end position="184"/>
    </location>
</feature>
<dbReference type="InterPro" id="IPR006143">
    <property type="entry name" value="RND_pump_MFP"/>
</dbReference>
<comment type="similarity">
    <text evidence="2">Belongs to the membrane fusion protein (MFP) (TC 8.A.1) family.</text>
</comment>
<dbReference type="Pfam" id="PF25967">
    <property type="entry name" value="RND-MFP_C"/>
    <property type="match status" value="1"/>
</dbReference>
<feature type="domain" description="Multidrug resistance protein MdtA-like barrel-sandwich hybrid" evidence="5">
    <location>
        <begin position="72"/>
        <end position="211"/>
    </location>
</feature>
<dbReference type="GO" id="GO:1990281">
    <property type="term" value="C:efflux pump complex"/>
    <property type="evidence" value="ECO:0007669"/>
    <property type="project" value="TreeGrafter"/>
</dbReference>
<reference evidence="7 8" key="1">
    <citation type="submission" date="2018-11" db="EMBL/GenBank/DDBJ databases">
        <title>Genomic Encyclopedia of Type Strains, Phase IV (KMG-IV): sequencing the most valuable type-strain genomes for metagenomic binning, comparative biology and taxonomic classification.</title>
        <authorList>
            <person name="Goeker M."/>
        </authorList>
    </citation>
    <scope>NUCLEOTIDE SEQUENCE [LARGE SCALE GENOMIC DNA]</scope>
    <source>
        <strain evidence="7 8">DSM 21945</strain>
    </source>
</reference>
<evidence type="ECO:0000256" key="3">
    <source>
        <dbReference type="ARBA" id="ARBA00022448"/>
    </source>
</evidence>
<dbReference type="Proteomes" id="UP000268033">
    <property type="component" value="Unassembled WGS sequence"/>
</dbReference>
<evidence type="ECO:0000256" key="1">
    <source>
        <dbReference type="ARBA" id="ARBA00004196"/>
    </source>
</evidence>
<dbReference type="InterPro" id="IPR058627">
    <property type="entry name" value="MdtA-like_C"/>
</dbReference>
<dbReference type="PANTHER" id="PTHR30469">
    <property type="entry name" value="MULTIDRUG RESISTANCE PROTEIN MDTA"/>
    <property type="match status" value="1"/>
</dbReference>
<dbReference type="AlphaFoldDB" id="A0A3N1PSE3"/>
<proteinExistence type="inferred from homology"/>
<dbReference type="STRING" id="584787.GCA_001247655_00564"/>
<gene>
    <name evidence="7" type="ORF">EDC28_102421</name>
</gene>
<dbReference type="InterPro" id="IPR058625">
    <property type="entry name" value="MdtA-like_BSH"/>
</dbReference>
<evidence type="ECO:0000313" key="7">
    <source>
        <dbReference type="EMBL" id="ROQ30031.1"/>
    </source>
</evidence>
<comment type="subcellular location">
    <subcellularLocation>
        <location evidence="1">Cell envelope</location>
    </subcellularLocation>
</comment>
<comment type="caution">
    <text evidence="7">The sequence shown here is derived from an EMBL/GenBank/DDBJ whole genome shotgun (WGS) entry which is preliminary data.</text>
</comment>
<dbReference type="PANTHER" id="PTHR30469:SF12">
    <property type="entry name" value="MULTIDRUG RESISTANCE PROTEIN MDTA"/>
    <property type="match status" value="1"/>
</dbReference>
<evidence type="ECO:0000259" key="5">
    <source>
        <dbReference type="Pfam" id="PF25917"/>
    </source>
</evidence>
<organism evidence="7 8">
    <name type="scientific">Gallaecimonas pentaromativorans</name>
    <dbReference type="NCBI Taxonomy" id="584787"/>
    <lineage>
        <taxon>Bacteria</taxon>
        <taxon>Pseudomonadati</taxon>
        <taxon>Pseudomonadota</taxon>
        <taxon>Gammaproteobacteria</taxon>
        <taxon>Enterobacterales</taxon>
        <taxon>Gallaecimonadaceae</taxon>
        <taxon>Gallaecimonas</taxon>
    </lineage>
</organism>
<dbReference type="EMBL" id="RJUL01000002">
    <property type="protein sequence ID" value="ROQ30031.1"/>
    <property type="molecule type" value="Genomic_DNA"/>
</dbReference>
<name>A0A3N1PSE3_9GAMM</name>
<protein>
    <submittedName>
        <fullName evidence="7">RND family efflux transporter MFP subunit</fullName>
    </submittedName>
</protein>
<keyword evidence="3" id="KW-0813">Transport</keyword>
<keyword evidence="4" id="KW-0175">Coiled coil</keyword>
<dbReference type="GO" id="GO:0015562">
    <property type="term" value="F:efflux transmembrane transporter activity"/>
    <property type="evidence" value="ECO:0007669"/>
    <property type="project" value="TreeGrafter"/>
</dbReference>
<accession>A0A3N1PSE3</accession>
<dbReference type="NCBIfam" id="TIGR01730">
    <property type="entry name" value="RND_mfp"/>
    <property type="match status" value="1"/>
</dbReference>
<dbReference type="Gene3D" id="1.10.287.470">
    <property type="entry name" value="Helix hairpin bin"/>
    <property type="match status" value="1"/>
</dbReference>
<evidence type="ECO:0000256" key="2">
    <source>
        <dbReference type="ARBA" id="ARBA00009477"/>
    </source>
</evidence>
<dbReference type="Gene3D" id="2.40.420.20">
    <property type="match status" value="1"/>
</dbReference>
<dbReference type="Gene3D" id="2.40.30.170">
    <property type="match status" value="1"/>
</dbReference>
<dbReference type="RefSeq" id="WP_123420847.1">
    <property type="nucleotide sequence ID" value="NZ_JBLXEP010000004.1"/>
</dbReference>